<protein>
    <recommendedName>
        <fullName evidence="8">Importin N-terminal domain-containing protein</fullName>
    </recommendedName>
</protein>
<evidence type="ECO:0000256" key="2">
    <source>
        <dbReference type="ARBA" id="ARBA00004496"/>
    </source>
</evidence>
<dbReference type="GO" id="GO:0005829">
    <property type="term" value="C:cytosol"/>
    <property type="evidence" value="ECO:0007669"/>
    <property type="project" value="TreeGrafter"/>
</dbReference>
<comment type="subcellular location">
    <subcellularLocation>
        <location evidence="2">Cytoplasm</location>
    </subcellularLocation>
    <subcellularLocation>
        <location evidence="1">Nucleus</location>
    </subcellularLocation>
</comment>
<dbReference type="GO" id="GO:0032991">
    <property type="term" value="C:protein-containing complex"/>
    <property type="evidence" value="ECO:0007669"/>
    <property type="project" value="EnsemblFungi"/>
</dbReference>
<dbReference type="PROSITE" id="PS50166">
    <property type="entry name" value="IMPORTIN_B_NT"/>
    <property type="match status" value="1"/>
</dbReference>
<proteinExistence type="inferred from homology"/>
<dbReference type="InterPro" id="IPR016024">
    <property type="entry name" value="ARM-type_fold"/>
</dbReference>
<evidence type="ECO:0000313" key="10">
    <source>
        <dbReference type="Proteomes" id="UP000243515"/>
    </source>
</evidence>
<evidence type="ECO:0000259" key="8">
    <source>
        <dbReference type="PROSITE" id="PS50166"/>
    </source>
</evidence>
<feature type="domain" description="Importin N-terminal" evidence="8">
    <location>
        <begin position="4"/>
        <end position="77"/>
    </location>
</feature>
<evidence type="ECO:0000256" key="3">
    <source>
        <dbReference type="ARBA" id="ARBA00008669"/>
    </source>
</evidence>
<comment type="caution">
    <text evidence="9">The sequence shown here is derived from an EMBL/GenBank/DDBJ whole genome shotgun (WGS) entry which is preliminary data.</text>
</comment>
<evidence type="ECO:0000256" key="7">
    <source>
        <dbReference type="ARBA" id="ARBA00023242"/>
    </source>
</evidence>
<dbReference type="Gene3D" id="1.25.10.10">
    <property type="entry name" value="Leucine-rich Repeat Variant"/>
    <property type="match status" value="1"/>
</dbReference>
<comment type="similarity">
    <text evidence="3">Belongs to the XPO2/CSE1 family.</text>
</comment>
<dbReference type="GO" id="GO:0046827">
    <property type="term" value="P:positive regulation of protein export from nucleus"/>
    <property type="evidence" value="ECO:0007669"/>
    <property type="project" value="EnsemblFungi"/>
</dbReference>
<evidence type="ECO:0000256" key="5">
    <source>
        <dbReference type="ARBA" id="ARBA00022490"/>
    </source>
</evidence>
<keyword evidence="5" id="KW-0963">Cytoplasm</keyword>
<keyword evidence="10" id="KW-1185">Reference proteome</keyword>
<dbReference type="InterPro" id="IPR011989">
    <property type="entry name" value="ARM-like"/>
</dbReference>
<dbReference type="OrthoDB" id="3268246at2759"/>
<dbReference type="GO" id="GO:0034399">
    <property type="term" value="C:nuclear periphery"/>
    <property type="evidence" value="ECO:0007669"/>
    <property type="project" value="EnsemblFungi"/>
</dbReference>
<dbReference type="SMART" id="SM00913">
    <property type="entry name" value="IBN_N"/>
    <property type="match status" value="1"/>
</dbReference>
<dbReference type="GO" id="GO:0005635">
    <property type="term" value="C:nuclear envelope"/>
    <property type="evidence" value="ECO:0007669"/>
    <property type="project" value="EnsemblFungi"/>
</dbReference>
<dbReference type="AlphaFoldDB" id="A0A232LS61"/>
<dbReference type="Pfam" id="PF03378">
    <property type="entry name" value="CAS_CSE1"/>
    <property type="match status" value="1"/>
</dbReference>
<evidence type="ECO:0000256" key="4">
    <source>
        <dbReference type="ARBA" id="ARBA00022448"/>
    </source>
</evidence>
<dbReference type="Proteomes" id="UP000243515">
    <property type="component" value="Unassembled WGS sequence"/>
</dbReference>
<dbReference type="GO" id="GO:0006606">
    <property type="term" value="P:protein import into nucleus"/>
    <property type="evidence" value="ECO:0007669"/>
    <property type="project" value="TreeGrafter"/>
</dbReference>
<dbReference type="Pfam" id="PF08506">
    <property type="entry name" value="Cse1"/>
    <property type="match status" value="1"/>
</dbReference>
<keyword evidence="6" id="KW-0653">Protein transport</keyword>
<dbReference type="PANTHER" id="PTHR10997:SF8">
    <property type="entry name" value="EXPORTIN-2"/>
    <property type="match status" value="1"/>
</dbReference>
<keyword evidence="7" id="KW-0539">Nucleus</keyword>
<evidence type="ECO:0000313" key="9">
    <source>
        <dbReference type="EMBL" id="OXV06868.1"/>
    </source>
</evidence>
<dbReference type="GO" id="GO:0006611">
    <property type="term" value="P:protein export from nucleus"/>
    <property type="evidence" value="ECO:0007669"/>
    <property type="project" value="EnsemblFungi"/>
</dbReference>
<name>A0A232LS61_9EURO</name>
<organism evidence="9 10">
    <name type="scientific">Elaphomyces granulatus</name>
    <dbReference type="NCBI Taxonomy" id="519963"/>
    <lineage>
        <taxon>Eukaryota</taxon>
        <taxon>Fungi</taxon>
        <taxon>Dikarya</taxon>
        <taxon>Ascomycota</taxon>
        <taxon>Pezizomycotina</taxon>
        <taxon>Eurotiomycetes</taxon>
        <taxon>Eurotiomycetidae</taxon>
        <taxon>Eurotiales</taxon>
        <taxon>Elaphomycetaceae</taxon>
        <taxon>Elaphomyces</taxon>
    </lineage>
</organism>
<dbReference type="GO" id="GO:0005049">
    <property type="term" value="F:nuclear export signal receptor activity"/>
    <property type="evidence" value="ECO:0007669"/>
    <property type="project" value="EnsemblFungi"/>
</dbReference>
<dbReference type="EMBL" id="NPHW01005330">
    <property type="protein sequence ID" value="OXV06868.1"/>
    <property type="molecule type" value="Genomic_DNA"/>
</dbReference>
<reference evidence="9 10" key="1">
    <citation type="journal article" date="2015" name="Environ. Microbiol.">
        <title>Metagenome sequence of Elaphomyces granulatus from sporocarp tissue reveals Ascomycota ectomycorrhizal fingerprints of genome expansion and a Proteobacteria-rich microbiome.</title>
        <authorList>
            <person name="Quandt C.A."/>
            <person name="Kohler A."/>
            <person name="Hesse C.N."/>
            <person name="Sharpton T.J."/>
            <person name="Martin F."/>
            <person name="Spatafora J.W."/>
        </authorList>
    </citation>
    <scope>NUCLEOTIDE SEQUENCE [LARGE SCALE GENOMIC DNA]</scope>
    <source>
        <strain evidence="9 10">OSC145934</strain>
    </source>
</reference>
<dbReference type="InterPro" id="IPR001494">
    <property type="entry name" value="Importin-beta_N"/>
</dbReference>
<dbReference type="PANTHER" id="PTHR10997">
    <property type="entry name" value="IMPORTIN-7, 8, 11"/>
    <property type="match status" value="1"/>
</dbReference>
<evidence type="ECO:0000256" key="6">
    <source>
        <dbReference type="ARBA" id="ARBA00022927"/>
    </source>
</evidence>
<accession>A0A232LS61</accession>
<dbReference type="GO" id="GO:0061015">
    <property type="term" value="P:snRNA import into nucleus"/>
    <property type="evidence" value="ECO:0007669"/>
    <property type="project" value="EnsemblFungi"/>
</dbReference>
<gene>
    <name evidence="9" type="ORF">Egran_05362</name>
</gene>
<dbReference type="InterPro" id="IPR005043">
    <property type="entry name" value="XPO2_C"/>
</dbReference>
<dbReference type="Pfam" id="PF03810">
    <property type="entry name" value="IBN_N"/>
    <property type="match status" value="1"/>
</dbReference>
<dbReference type="GO" id="GO:0031267">
    <property type="term" value="F:small GTPase binding"/>
    <property type="evidence" value="ECO:0007669"/>
    <property type="project" value="InterPro"/>
</dbReference>
<sequence length="943" mass="106779">MTDTEIALRQEEKKPGFSLSLLQITASASYPYNTRLSSALCFKNFIKRSWTDEDGHYKLPEEEVSTIKRELVSLMIAVPPGIQTQLGEAVSIIADSDFWERWDTLVEDLVSRLDPKNPVVNNGVLQVAHSIFKRWRPLFRSDQLYIEINHVLQRFGNPYLALLEGLDTFIDENKSNKQNLTQGFTQLNLMVKLLYDLSCHDLPPMFEENLAAIGALLLKYLLYDNDLLHTDDDGESGPLEFLKAGIFEVLTLYVQKYIDVFGPHVGQFVGNSWNLLTSIGPETKYDILVSRALQFLTSTTSMPEHASAFQDKNVLGEVVEKVILPNVRLRGSDEELFEEEPIEFIRRDLEGSDSDTRRRAATDFLRQLADKFEASVTEVVSRYTDHYLAEYAKDPSSNWKSKDTATYLFSAIAAKGVATASQGVTTTNSLVNIADFFQKHLATDLIAESGIQPILKVDVIKYLYIFRSTITKEQWQEVFPLLVKHLASSNYVVYTYAAIAVERVLNLTDGQSQPLIPASAITALAEGLLEHLFQLIEKDPESQKVQENEFLMRCVMRVLIVIKDGIVPHTDMVLRHLIMITNIISSNPSNPRFYYYHFEAVGAFIRFSAPANPDKLEQAFYTPFIGILQGDVQEFIPYIFQLFAALLEANSSATLPSYYENLIAPVIMPVMWELRGNVPALVRLLSAIIPRGVQSIMKNNQVEPILGIFQKLISTKANEGYGFDLLETVVENFPPNILEQYFVPIMEIILTRLQSSKTENLTFRFVRFYHFFSARDEKGYSADLFIQITDQVQDGLFTQVYLSIILPETQKLARPLDRKTAVISLVKTLAHSMAFANRYKKGWGFTCEALLKLLELPPLPATKDDIIAEIDVDDMAFAVGFTQLNTVRTRPKDPWPETGSDLKTWAGKYLKEADKRHDGRIGGFINERLGEEAKAVLNSYMSA</sequence>
<evidence type="ECO:0000256" key="1">
    <source>
        <dbReference type="ARBA" id="ARBA00004123"/>
    </source>
</evidence>
<dbReference type="FunFam" id="1.25.10.10:FF:000057">
    <property type="entry name" value="Exportin-2 isoform 1"/>
    <property type="match status" value="1"/>
</dbReference>
<dbReference type="SUPFAM" id="SSF48371">
    <property type="entry name" value="ARM repeat"/>
    <property type="match status" value="1"/>
</dbReference>
<dbReference type="InterPro" id="IPR013713">
    <property type="entry name" value="XPO2_central"/>
</dbReference>
<keyword evidence="4" id="KW-0813">Transport</keyword>